<evidence type="ECO:0000256" key="1">
    <source>
        <dbReference type="SAM" id="MobiDB-lite"/>
    </source>
</evidence>
<feature type="compositionally biased region" description="Acidic residues" evidence="1">
    <location>
        <begin position="1"/>
        <end position="15"/>
    </location>
</feature>
<reference evidence="2" key="1">
    <citation type="journal article" date="2020" name="bioRxiv">
        <title>Chromosome-level reference genome of the European wasp spider Argiope bruennichi: a resource for studies on range expansion and evolutionary adaptation.</title>
        <authorList>
            <person name="Sheffer M.M."/>
            <person name="Hoppe A."/>
            <person name="Krehenwinkel H."/>
            <person name="Uhl G."/>
            <person name="Kuss A.W."/>
            <person name="Jensen L."/>
            <person name="Jensen C."/>
            <person name="Gillespie R.G."/>
            <person name="Hoff K.J."/>
            <person name="Prost S."/>
        </authorList>
    </citation>
    <scope>NUCLEOTIDE SEQUENCE</scope>
</reference>
<organism evidence="2 3">
    <name type="scientific">Argiope bruennichi</name>
    <name type="common">Wasp spider</name>
    <name type="synonym">Aranea bruennichi</name>
    <dbReference type="NCBI Taxonomy" id="94029"/>
    <lineage>
        <taxon>Eukaryota</taxon>
        <taxon>Metazoa</taxon>
        <taxon>Ecdysozoa</taxon>
        <taxon>Arthropoda</taxon>
        <taxon>Chelicerata</taxon>
        <taxon>Arachnida</taxon>
        <taxon>Araneae</taxon>
        <taxon>Araneomorphae</taxon>
        <taxon>Entelegynae</taxon>
        <taxon>Araneoidea</taxon>
        <taxon>Araneidae</taxon>
        <taxon>Argiope</taxon>
    </lineage>
</organism>
<gene>
    <name evidence="2" type="ORF">HNY73_022808</name>
</gene>
<accession>A0A8T0E235</accession>
<evidence type="ECO:0000313" key="3">
    <source>
        <dbReference type="Proteomes" id="UP000807504"/>
    </source>
</evidence>
<dbReference type="AlphaFoldDB" id="A0A8T0E235"/>
<dbReference type="Proteomes" id="UP000807504">
    <property type="component" value="Unassembled WGS sequence"/>
</dbReference>
<evidence type="ECO:0000313" key="2">
    <source>
        <dbReference type="EMBL" id="KAF8764762.1"/>
    </source>
</evidence>
<protein>
    <submittedName>
        <fullName evidence="2">Uncharacterized protein</fullName>
    </submittedName>
</protein>
<sequence length="101" mass="11244">MPTDDNDNSFVEEDNDSKSSIYERLLSEQLTSVPENVCPEVQDGENRGIPAGDTWSTPLKSINRPASRLDQCPKAAEEKAHLSIPMDNPSDSICSFDRSRF</sequence>
<dbReference type="EMBL" id="JABXBU010002231">
    <property type="protein sequence ID" value="KAF8764762.1"/>
    <property type="molecule type" value="Genomic_DNA"/>
</dbReference>
<name>A0A8T0E235_ARGBR</name>
<comment type="caution">
    <text evidence="2">The sequence shown here is derived from an EMBL/GenBank/DDBJ whole genome shotgun (WGS) entry which is preliminary data.</text>
</comment>
<proteinExistence type="predicted"/>
<reference evidence="2" key="2">
    <citation type="submission" date="2020-06" db="EMBL/GenBank/DDBJ databases">
        <authorList>
            <person name="Sheffer M."/>
        </authorList>
    </citation>
    <scope>NUCLEOTIDE SEQUENCE</scope>
</reference>
<keyword evidence="3" id="KW-1185">Reference proteome</keyword>
<feature type="region of interest" description="Disordered" evidence="1">
    <location>
        <begin position="40"/>
        <end position="61"/>
    </location>
</feature>
<feature type="region of interest" description="Disordered" evidence="1">
    <location>
        <begin position="1"/>
        <end position="20"/>
    </location>
</feature>